<dbReference type="Pfam" id="PF13353">
    <property type="entry name" value="Fer4_12"/>
    <property type="match status" value="1"/>
</dbReference>
<organism evidence="9 10">
    <name type="scientific">Actinomadura physcomitrii</name>
    <dbReference type="NCBI Taxonomy" id="2650748"/>
    <lineage>
        <taxon>Bacteria</taxon>
        <taxon>Bacillati</taxon>
        <taxon>Actinomycetota</taxon>
        <taxon>Actinomycetes</taxon>
        <taxon>Streptosporangiales</taxon>
        <taxon>Thermomonosporaceae</taxon>
        <taxon>Actinomadura</taxon>
    </lineage>
</organism>
<evidence type="ECO:0000256" key="3">
    <source>
        <dbReference type="ARBA" id="ARBA00022691"/>
    </source>
</evidence>
<comment type="cofactor">
    <cofactor evidence="1">
        <name>[4Fe-4S] cluster</name>
        <dbReference type="ChEBI" id="CHEBI:49883"/>
    </cofactor>
</comment>
<accession>A0A6I4MTN2</accession>
<evidence type="ECO:0000256" key="1">
    <source>
        <dbReference type="ARBA" id="ARBA00001966"/>
    </source>
</evidence>
<dbReference type="SUPFAM" id="SSF102114">
    <property type="entry name" value="Radical SAM enzymes"/>
    <property type="match status" value="1"/>
</dbReference>
<comment type="similarity">
    <text evidence="7">Belongs to the organic radical-activating enzymes family.</text>
</comment>
<dbReference type="InterPro" id="IPR058240">
    <property type="entry name" value="rSAM_sf"/>
</dbReference>
<dbReference type="PROSITE" id="PS51918">
    <property type="entry name" value="RADICAL_SAM"/>
    <property type="match status" value="1"/>
</dbReference>
<protein>
    <recommendedName>
        <fullName evidence="7">Anaerobic ribonucleoside-triphosphate reductase-activating protein</fullName>
        <ecNumber evidence="7">1.97.1.-</ecNumber>
    </recommendedName>
</protein>
<sequence>MPWYVHATLSRSMANGPGTRFVIWTQGCSLGCAGCFNTGTHEVGGRARSVQEMVREVFATEGIEGVTVTGGEPLEQPEPLRKFCTAVRAHSDLGIILLTGFTRTEIEGHHARLAAVESVDIAVTGRYNARLHLGRGLRGSSNKEYWPITSRYSAADFETVPETEIVIAPDGTVSITGMHGWLGEER</sequence>
<dbReference type="GO" id="GO:0051539">
    <property type="term" value="F:4 iron, 4 sulfur cluster binding"/>
    <property type="evidence" value="ECO:0007669"/>
    <property type="project" value="UniProtKB-KW"/>
</dbReference>
<keyword evidence="10" id="KW-1185">Reference proteome</keyword>
<keyword evidence="3" id="KW-0949">S-adenosyl-L-methionine</keyword>
<dbReference type="AlphaFoldDB" id="A0A6I4MTN2"/>
<dbReference type="Proteomes" id="UP000462055">
    <property type="component" value="Unassembled WGS sequence"/>
</dbReference>
<dbReference type="InterPro" id="IPR013785">
    <property type="entry name" value="Aldolase_TIM"/>
</dbReference>
<evidence type="ECO:0000256" key="2">
    <source>
        <dbReference type="ARBA" id="ARBA00022485"/>
    </source>
</evidence>
<gene>
    <name evidence="9" type="ORF">F8568_044710</name>
</gene>
<evidence type="ECO:0000256" key="4">
    <source>
        <dbReference type="ARBA" id="ARBA00022723"/>
    </source>
</evidence>
<evidence type="ECO:0000256" key="5">
    <source>
        <dbReference type="ARBA" id="ARBA00023004"/>
    </source>
</evidence>
<proteinExistence type="inferred from homology"/>
<comment type="function">
    <text evidence="7">Activation of anaerobic ribonucleoside-triphosphate reductase under anaerobic conditions by generation of an organic free radical, using S-adenosylmethionine and reduced flavodoxin as cosubstrates to produce 5'-deoxy-adenosine.</text>
</comment>
<feature type="domain" description="Radical SAM core" evidence="8">
    <location>
        <begin position="14"/>
        <end position="186"/>
    </location>
</feature>
<keyword evidence="5" id="KW-0408">Iron</keyword>
<name>A0A6I4MTN2_9ACTN</name>
<dbReference type="GO" id="GO:0043365">
    <property type="term" value="F:[formate-C-acetyltransferase]-activating enzyme activity"/>
    <property type="evidence" value="ECO:0007669"/>
    <property type="project" value="InterPro"/>
</dbReference>
<evidence type="ECO:0000256" key="6">
    <source>
        <dbReference type="ARBA" id="ARBA00023014"/>
    </source>
</evidence>
<dbReference type="EMBL" id="WBMS02000070">
    <property type="protein sequence ID" value="MWA07314.1"/>
    <property type="molecule type" value="Genomic_DNA"/>
</dbReference>
<dbReference type="EC" id="1.97.1.-" evidence="7"/>
<evidence type="ECO:0000259" key="8">
    <source>
        <dbReference type="PROSITE" id="PS51918"/>
    </source>
</evidence>
<dbReference type="RefSeq" id="WP_151600215.1">
    <property type="nucleotide sequence ID" value="NZ_WBMS02000070.1"/>
</dbReference>
<evidence type="ECO:0000313" key="9">
    <source>
        <dbReference type="EMBL" id="MWA07314.1"/>
    </source>
</evidence>
<dbReference type="SFLD" id="SFLDS00029">
    <property type="entry name" value="Radical_SAM"/>
    <property type="match status" value="1"/>
</dbReference>
<dbReference type="InterPro" id="IPR034457">
    <property type="entry name" value="Organic_radical-activating"/>
</dbReference>
<keyword evidence="7" id="KW-0560">Oxidoreductase</keyword>
<dbReference type="CDD" id="cd01335">
    <property type="entry name" value="Radical_SAM"/>
    <property type="match status" value="1"/>
</dbReference>
<dbReference type="PANTHER" id="PTHR30352:SF2">
    <property type="entry name" value="ANAEROBIC RIBONUCLEOSIDE-TRIPHOSPHATE REDUCTASE-ACTIVATING PROTEIN"/>
    <property type="match status" value="1"/>
</dbReference>
<dbReference type="InterPro" id="IPR012837">
    <property type="entry name" value="NrdG"/>
</dbReference>
<dbReference type="InterPro" id="IPR007197">
    <property type="entry name" value="rSAM"/>
</dbReference>
<dbReference type="PANTHER" id="PTHR30352">
    <property type="entry name" value="PYRUVATE FORMATE-LYASE-ACTIVATING ENZYME"/>
    <property type="match status" value="1"/>
</dbReference>
<comment type="caution">
    <text evidence="9">The sequence shown here is derived from an EMBL/GenBank/DDBJ whole genome shotgun (WGS) entry which is preliminary data.</text>
</comment>
<dbReference type="GO" id="GO:0046872">
    <property type="term" value="F:metal ion binding"/>
    <property type="evidence" value="ECO:0007669"/>
    <property type="project" value="UniProtKB-KW"/>
</dbReference>
<keyword evidence="6" id="KW-0411">Iron-sulfur</keyword>
<reference evidence="9" key="1">
    <citation type="submission" date="2019-12" db="EMBL/GenBank/DDBJ databases">
        <title>Actinomadura physcomitrii sp. nov., a novel actinomycete isolated from moss [Physcomitrium sphaericum (Ludw) Fuernr].</title>
        <authorList>
            <person name="Zhuang X."/>
        </authorList>
    </citation>
    <scope>NUCLEOTIDE SEQUENCE [LARGE SCALE GENOMIC DNA]</scope>
    <source>
        <strain evidence="9">LD22</strain>
    </source>
</reference>
<evidence type="ECO:0000313" key="10">
    <source>
        <dbReference type="Proteomes" id="UP000462055"/>
    </source>
</evidence>
<keyword evidence="2" id="KW-0004">4Fe-4S</keyword>
<dbReference type="PIRSF" id="PIRSF000368">
    <property type="entry name" value="NrdG"/>
    <property type="match status" value="1"/>
</dbReference>
<evidence type="ECO:0000256" key="7">
    <source>
        <dbReference type="PIRNR" id="PIRNR000368"/>
    </source>
</evidence>
<dbReference type="GO" id="GO:0004748">
    <property type="term" value="F:ribonucleoside-diphosphate reductase activity, thioredoxin disulfide as acceptor"/>
    <property type="evidence" value="ECO:0007669"/>
    <property type="project" value="TreeGrafter"/>
</dbReference>
<keyword evidence="4" id="KW-0479">Metal-binding</keyword>
<dbReference type="Gene3D" id="3.20.20.70">
    <property type="entry name" value="Aldolase class I"/>
    <property type="match status" value="1"/>
</dbReference>